<sequence length="76" mass="8977">MWLVLLYLIEEKNKLNMARYQIKKDTLNNFYWILKSDKNGKTVCKSSESYETKEGVKKSIIWNKNNASTDIIDDLT</sequence>
<dbReference type="SUPFAM" id="SSF160113">
    <property type="entry name" value="YegP-like"/>
    <property type="match status" value="1"/>
</dbReference>
<dbReference type="InterPro" id="IPR036913">
    <property type="entry name" value="YegP-like_sf"/>
</dbReference>
<organism evidence="2">
    <name type="scientific">bioreactor metagenome</name>
    <dbReference type="NCBI Taxonomy" id="1076179"/>
    <lineage>
        <taxon>unclassified sequences</taxon>
        <taxon>metagenomes</taxon>
        <taxon>ecological metagenomes</taxon>
    </lineage>
</organism>
<comment type="caution">
    <text evidence="2">The sequence shown here is derived from an EMBL/GenBank/DDBJ whole genome shotgun (WGS) entry which is preliminary data.</text>
</comment>
<dbReference type="Gene3D" id="3.30.160.160">
    <property type="entry name" value="YegP-like"/>
    <property type="match status" value="1"/>
</dbReference>
<feature type="domain" description="DUF1508" evidence="1">
    <location>
        <begin position="28"/>
        <end position="73"/>
    </location>
</feature>
<accession>A0A644T617</accession>
<evidence type="ECO:0000313" key="2">
    <source>
        <dbReference type="EMBL" id="MPL62264.1"/>
    </source>
</evidence>
<reference evidence="2" key="1">
    <citation type="submission" date="2019-08" db="EMBL/GenBank/DDBJ databases">
        <authorList>
            <person name="Kucharzyk K."/>
            <person name="Murdoch R.W."/>
            <person name="Higgins S."/>
            <person name="Loffler F."/>
        </authorList>
    </citation>
    <scope>NUCLEOTIDE SEQUENCE</scope>
</reference>
<dbReference type="Pfam" id="PF07411">
    <property type="entry name" value="DUF1508"/>
    <property type="match status" value="1"/>
</dbReference>
<evidence type="ECO:0000259" key="1">
    <source>
        <dbReference type="Pfam" id="PF07411"/>
    </source>
</evidence>
<dbReference type="AlphaFoldDB" id="A0A644T617"/>
<dbReference type="InterPro" id="IPR010879">
    <property type="entry name" value="DUF1508"/>
</dbReference>
<name>A0A644T617_9ZZZZ</name>
<protein>
    <recommendedName>
        <fullName evidence="1">DUF1508 domain-containing protein</fullName>
    </recommendedName>
</protein>
<dbReference type="EMBL" id="VSSQ01000017">
    <property type="protein sequence ID" value="MPL62264.1"/>
    <property type="molecule type" value="Genomic_DNA"/>
</dbReference>
<gene>
    <name evidence="2" type="ORF">SDC9_07875</name>
</gene>
<proteinExistence type="predicted"/>